<feature type="signal peptide" evidence="2">
    <location>
        <begin position="1"/>
        <end position="22"/>
    </location>
</feature>
<evidence type="ECO:0000313" key="4">
    <source>
        <dbReference type="EMBL" id="GGC18001.1"/>
    </source>
</evidence>
<proteinExistence type="predicted"/>
<gene>
    <name evidence="4" type="ORF">GCM10007205_28750</name>
</gene>
<dbReference type="Pfam" id="PF13511">
    <property type="entry name" value="DUF4124"/>
    <property type="match status" value="1"/>
</dbReference>
<keyword evidence="5" id="KW-1185">Reference proteome</keyword>
<dbReference type="InterPro" id="IPR025392">
    <property type="entry name" value="DUF4124"/>
</dbReference>
<evidence type="ECO:0000313" key="5">
    <source>
        <dbReference type="Proteomes" id="UP000620266"/>
    </source>
</evidence>
<sequence>MPAMRPVSLTIFFVLLVPAAYAQDIYKCVHQGRTIYSEKACAADDAQNERFEVRDDRVGNVAPDRETIRATRARVQAEMAASANAVSGTKSIGAMVGEQAKPSDRKPRCDALERDIADIEAEARQQITARRQDRLAQKKRKLRQQQHALKC</sequence>
<reference evidence="4" key="1">
    <citation type="journal article" date="2014" name="Int. J. Syst. Evol. Microbiol.">
        <title>Complete genome sequence of Corynebacterium casei LMG S-19264T (=DSM 44701T), isolated from a smear-ripened cheese.</title>
        <authorList>
            <consortium name="US DOE Joint Genome Institute (JGI-PGF)"/>
            <person name="Walter F."/>
            <person name="Albersmeier A."/>
            <person name="Kalinowski J."/>
            <person name="Ruckert C."/>
        </authorList>
    </citation>
    <scope>NUCLEOTIDE SEQUENCE</scope>
    <source>
        <strain evidence="4">CCM 7086</strain>
    </source>
</reference>
<dbReference type="EMBL" id="BMCG01000006">
    <property type="protein sequence ID" value="GGC18001.1"/>
    <property type="molecule type" value="Genomic_DNA"/>
</dbReference>
<dbReference type="AlphaFoldDB" id="A0A8J2UP16"/>
<organism evidence="4 5">
    <name type="scientific">Oxalicibacterium flavum</name>
    <dbReference type="NCBI Taxonomy" id="179467"/>
    <lineage>
        <taxon>Bacteria</taxon>
        <taxon>Pseudomonadati</taxon>
        <taxon>Pseudomonadota</taxon>
        <taxon>Betaproteobacteria</taxon>
        <taxon>Burkholderiales</taxon>
        <taxon>Oxalobacteraceae</taxon>
        <taxon>Oxalicibacterium</taxon>
    </lineage>
</organism>
<evidence type="ECO:0000259" key="3">
    <source>
        <dbReference type="Pfam" id="PF13511"/>
    </source>
</evidence>
<dbReference type="Proteomes" id="UP000620266">
    <property type="component" value="Unassembled WGS sequence"/>
</dbReference>
<reference evidence="4" key="2">
    <citation type="submission" date="2020-09" db="EMBL/GenBank/DDBJ databases">
        <authorList>
            <person name="Sun Q."/>
            <person name="Sedlacek I."/>
        </authorList>
    </citation>
    <scope>NUCLEOTIDE SEQUENCE</scope>
    <source>
        <strain evidence="4">CCM 7086</strain>
    </source>
</reference>
<protein>
    <recommendedName>
        <fullName evidence="3">DUF4124 domain-containing protein</fullName>
    </recommendedName>
</protein>
<feature type="chain" id="PRO_5035187049" description="DUF4124 domain-containing protein" evidence="2">
    <location>
        <begin position="23"/>
        <end position="151"/>
    </location>
</feature>
<comment type="caution">
    <text evidence="4">The sequence shown here is derived from an EMBL/GenBank/DDBJ whole genome shotgun (WGS) entry which is preliminary data.</text>
</comment>
<name>A0A8J2UP16_9BURK</name>
<evidence type="ECO:0000256" key="1">
    <source>
        <dbReference type="SAM" id="MobiDB-lite"/>
    </source>
</evidence>
<feature type="compositionally biased region" description="Basic residues" evidence="1">
    <location>
        <begin position="137"/>
        <end position="151"/>
    </location>
</feature>
<feature type="domain" description="DUF4124" evidence="3">
    <location>
        <begin position="13"/>
        <end position="49"/>
    </location>
</feature>
<keyword evidence="2" id="KW-0732">Signal</keyword>
<feature type="region of interest" description="Disordered" evidence="1">
    <location>
        <begin position="131"/>
        <end position="151"/>
    </location>
</feature>
<accession>A0A8J2UP16</accession>
<evidence type="ECO:0000256" key="2">
    <source>
        <dbReference type="SAM" id="SignalP"/>
    </source>
</evidence>